<comment type="caution">
    <text evidence="3">The sequence shown here is derived from an EMBL/GenBank/DDBJ whole genome shotgun (WGS) entry which is preliminary data.</text>
</comment>
<evidence type="ECO:0000313" key="4">
    <source>
        <dbReference type="Proteomes" id="UP000748752"/>
    </source>
</evidence>
<reference evidence="3 4" key="1">
    <citation type="journal article" date="2020" name="Microorganisms">
        <title>Osmotic Adaptation and Compatible Solute Biosynthesis of Phototrophic Bacteria as Revealed from Genome Analyses.</title>
        <authorList>
            <person name="Imhoff J.F."/>
            <person name="Rahn T."/>
            <person name="Kunzel S."/>
            <person name="Keller A."/>
            <person name="Neulinger S.C."/>
        </authorList>
    </citation>
    <scope>NUCLEOTIDE SEQUENCE [LARGE SCALE GENOMIC DNA]</scope>
    <source>
        <strain evidence="3 4">DSM 6210</strain>
    </source>
</reference>
<name>A0ABS1CHN6_9GAMM</name>
<feature type="signal peptide" evidence="2">
    <location>
        <begin position="1"/>
        <end position="29"/>
    </location>
</feature>
<keyword evidence="4" id="KW-1185">Reference proteome</keyword>
<dbReference type="SUPFAM" id="SSF53300">
    <property type="entry name" value="vWA-like"/>
    <property type="match status" value="1"/>
</dbReference>
<evidence type="ECO:0000256" key="1">
    <source>
        <dbReference type="SAM" id="MobiDB-lite"/>
    </source>
</evidence>
<dbReference type="InterPro" id="IPR011047">
    <property type="entry name" value="Quinoprotein_ADH-like_sf"/>
</dbReference>
<dbReference type="EMBL" id="NRRV01000025">
    <property type="protein sequence ID" value="MBK1631394.1"/>
    <property type="molecule type" value="Genomic_DNA"/>
</dbReference>
<evidence type="ECO:0008006" key="5">
    <source>
        <dbReference type="Google" id="ProtNLM"/>
    </source>
</evidence>
<gene>
    <name evidence="3" type="ORF">CKO31_11705</name>
</gene>
<keyword evidence="2" id="KW-0732">Signal</keyword>
<dbReference type="SUPFAM" id="SSF50998">
    <property type="entry name" value="Quinoprotein alcohol dehydrogenase-like"/>
    <property type="match status" value="1"/>
</dbReference>
<feature type="chain" id="PRO_5047171734" description="PilC beta-propeller domain-containing protein" evidence="2">
    <location>
        <begin position="30"/>
        <end position="1254"/>
    </location>
</feature>
<dbReference type="Gene3D" id="3.40.50.410">
    <property type="entry name" value="von Willebrand factor, type A domain"/>
    <property type="match status" value="1"/>
</dbReference>
<feature type="compositionally biased region" description="Low complexity" evidence="1">
    <location>
        <begin position="244"/>
        <end position="258"/>
    </location>
</feature>
<dbReference type="InterPro" id="IPR036465">
    <property type="entry name" value="vWFA_dom_sf"/>
</dbReference>
<dbReference type="RefSeq" id="WP_200237564.1">
    <property type="nucleotide sequence ID" value="NZ_NRRV01000025.1"/>
</dbReference>
<protein>
    <recommendedName>
        <fullName evidence="5">PilC beta-propeller domain-containing protein</fullName>
    </recommendedName>
</protein>
<proteinExistence type="predicted"/>
<dbReference type="Proteomes" id="UP000748752">
    <property type="component" value="Unassembled WGS sequence"/>
</dbReference>
<feature type="region of interest" description="Disordered" evidence="1">
    <location>
        <begin position="225"/>
        <end position="263"/>
    </location>
</feature>
<organism evidence="3 4">
    <name type="scientific">Thiohalocapsa halophila</name>
    <dbReference type="NCBI Taxonomy" id="69359"/>
    <lineage>
        <taxon>Bacteria</taxon>
        <taxon>Pseudomonadati</taxon>
        <taxon>Pseudomonadota</taxon>
        <taxon>Gammaproteobacteria</taxon>
        <taxon>Chromatiales</taxon>
        <taxon>Chromatiaceae</taxon>
        <taxon>Thiohalocapsa</taxon>
    </lineage>
</organism>
<accession>A0ABS1CHN6</accession>
<evidence type="ECO:0000256" key="2">
    <source>
        <dbReference type="SAM" id="SignalP"/>
    </source>
</evidence>
<evidence type="ECO:0000313" key="3">
    <source>
        <dbReference type="EMBL" id="MBK1631394.1"/>
    </source>
</evidence>
<sequence>MNRTTTFFTTLVLALGLAFGGSVSLPARGDDTEIFLTQFSGTGQSSGRPKVLILFDNSGSMGDGVPQAKPDYDPAIDWTDHTQYPGAPNTFEHDRIYWSFDGEPPIETTDRYIPASSNRCASALQPLAETGRYTDYLRVWREGLGVTGTETSEECECQYRYRWQTSWNRSYWQIGEADCTSRSNWQLQYRWQCETREDDIIGSVDMWRSVQDNDDTRQTAHMECATDIDENNPSNPNASDGWASDDSGPFRSGSPGSPWENWQQRHDGDLVRTLFTGNYLAWYYNDDLIEQRSKIEIAQDVVTELITNNPQVDFGLMVFNRNNGNDDWDQNGGRVVRHLARMEPAARASLVDLVDALSAETWTPLCETFYEAYRYVARPGDTPQAVYYGDDDSNAWPPRDACAEQLYETGGCESDGSYDSPMGDCENIYLVVMTDGKPTYDRHANSAIGSLLNIGACGDYMTDHYNADGELDFQENCMPALARHMFESDLDDQWENGNQRVITYTIGFLTDQDLLSDTAEFGGGTYYTAYNAHELADAFQATLTEILSSNTSFAAPAIAVDAYNRTKSLSAEYIAMFRPMPYPRWPGNLKKLAIEGADPEEVVDANGNRAVDPVTGNIKDTATTFWTTLGVDGMEVDEGGAGERLILRNPSTRSIFTNTGEGGALESFDVANGNLTAAMVGASDASQRANYIGWARGVDVRDEDSDDDTTDTRPWILGDVMHSTPEAINYGNSGPNDDTQDVRIVFGTNAGFVHMIDAQSGDESWAFFPKELGRVIPTLYENNPDDQHPYGVDGAPAVWVNDVDSDGNISAADGDRVLLFIGLRRGSSSFEGASLGYYALDVSDPDNPSFLWQVDQTDLPELGQSWSTPAPTFVPGYDNPVIVFGAGYDPNKDALGVGTADSVGRGIYVVDALDGSLVWSVTPADNSDTNLQEQGLVDSVPANVAVFDSNGDHVTDRMYFPDTGGNIWRVDLVDDDKSYWSIFKLASLGGNTEGTDRRFIYGVDIAVTKSVNASYEALLIGSGNRAHPLDRVVDDRFFMIRDTGIQSALHVPNDGDPDSDACSDGGLNPDGLPCAEQPPVITVSDLYDATDNLFQDGDLASQEAAREELFTGKGWFIELERTGEKSLSRSYTMQGRVFFTTYVPPDPLDPDLEYICRPSEGKGFLYAIGLHDATAQYDWNGQMIDGDETQEGSGDIDKLDRSKTIKDHIPDHPSVYFGEEIGLVGVGPGTNGTGIEETGLSLAVSPVYWMQEAE</sequence>